<comment type="subcellular location">
    <subcellularLocation>
        <location evidence="1">Endoplasmic reticulum membrane</location>
        <topology evidence="1">Multi-pass membrane protein</topology>
    </subcellularLocation>
</comment>
<feature type="compositionally biased region" description="Basic and acidic residues" evidence="7">
    <location>
        <begin position="535"/>
        <end position="556"/>
    </location>
</feature>
<keyword evidence="9" id="KW-0436">Ligase</keyword>
<organism evidence="9 10">
    <name type="scientific">Lasallia pustulata</name>
    <dbReference type="NCBI Taxonomy" id="136370"/>
    <lineage>
        <taxon>Eukaryota</taxon>
        <taxon>Fungi</taxon>
        <taxon>Dikarya</taxon>
        <taxon>Ascomycota</taxon>
        <taxon>Pezizomycotina</taxon>
        <taxon>Lecanoromycetes</taxon>
        <taxon>OSLEUM clade</taxon>
        <taxon>Umbilicariomycetidae</taxon>
        <taxon>Umbilicariales</taxon>
        <taxon>Umbilicariaceae</taxon>
        <taxon>Lasallia</taxon>
    </lineage>
</organism>
<dbReference type="Proteomes" id="UP000192927">
    <property type="component" value="Unassembled WGS sequence"/>
</dbReference>
<feature type="compositionally biased region" description="Acidic residues" evidence="7">
    <location>
        <begin position="566"/>
        <end position="575"/>
    </location>
</feature>
<evidence type="ECO:0000256" key="4">
    <source>
        <dbReference type="ARBA" id="ARBA00022989"/>
    </source>
</evidence>
<evidence type="ECO:0000256" key="8">
    <source>
        <dbReference type="SAM" id="Phobius"/>
    </source>
</evidence>
<sequence length="611" mass="67240">MDRHDYVMPDALLSDDGDLPAEEAAAILTTLNQTTVNPPTVEPAAQEPAGTESDDGDSPADLAAAILANLNQTTVNPPTVEPAAQEPAGTESDDGGSPADLAAAILATLNQTTINPPTIEPATQEPTGTGSTISIASDAEEGANMPSDAEEEATMPSDAEWGFTMPGSTIIDIAPPPPADNIITQYAYLQENKPLPIITVSPDIREEITLNNFRYLRGNKIKSFINHRVKKLAAQKTAAEAVVLQNRVRDHIEILRNAGLDRVAEANAGVHELHTGLKKMERKFCSDEVITLRNENFELSRDLEKRERDWRKLWAYTFEVREKYQKVTNRALCAEREIFDLQDRLAAKQLEAELELVVSGRYQTPEDGRSAVSKAVATALLPLRTAISKPAQKAYLRTILFATASLALFAISTLAYTLFYYNYVPQVGVERTIHLQFGWILYHHRILSYLIFTTAFWVVSMASSGLAWVVLSSYLSAALTDPKSEDRDRDSTAAIKTEQSEYSDEPLDPLSTEDLSDTSRTFPTLGRQMPLRYTGRHDAAKREEEEARVKEEEIERTTGIQPLMAEADDEDDEDFGGTLGRDSGLGTSLDEGDRRGVERRRKALFGGGGRG</sequence>
<evidence type="ECO:0000313" key="10">
    <source>
        <dbReference type="Proteomes" id="UP000192927"/>
    </source>
</evidence>
<evidence type="ECO:0000256" key="5">
    <source>
        <dbReference type="ARBA" id="ARBA00023098"/>
    </source>
</evidence>
<evidence type="ECO:0000256" key="3">
    <source>
        <dbReference type="ARBA" id="ARBA00022824"/>
    </source>
</evidence>
<dbReference type="EMBL" id="FWEW01000563">
    <property type="protein sequence ID" value="SLM35165.1"/>
    <property type="molecule type" value="Genomic_DNA"/>
</dbReference>
<reference evidence="10" key="1">
    <citation type="submission" date="2017-03" db="EMBL/GenBank/DDBJ databases">
        <authorList>
            <person name="Sharma R."/>
            <person name="Thines M."/>
        </authorList>
    </citation>
    <scope>NUCLEOTIDE SEQUENCE [LARGE SCALE GENOMIC DNA]</scope>
</reference>
<dbReference type="Pfam" id="PF06775">
    <property type="entry name" value="Seipin"/>
    <property type="match status" value="1"/>
</dbReference>
<feature type="compositionally biased region" description="Basic and acidic residues" evidence="7">
    <location>
        <begin position="482"/>
        <end position="491"/>
    </location>
</feature>
<keyword evidence="10" id="KW-1185">Reference proteome</keyword>
<feature type="region of interest" description="Disordered" evidence="7">
    <location>
        <begin position="113"/>
        <end position="133"/>
    </location>
</feature>
<keyword evidence="4 8" id="KW-1133">Transmembrane helix</keyword>
<evidence type="ECO:0000256" key="1">
    <source>
        <dbReference type="ARBA" id="ARBA00004477"/>
    </source>
</evidence>
<evidence type="ECO:0000256" key="7">
    <source>
        <dbReference type="SAM" id="MobiDB-lite"/>
    </source>
</evidence>
<feature type="region of interest" description="Disordered" evidence="7">
    <location>
        <begin position="535"/>
        <end position="611"/>
    </location>
</feature>
<feature type="region of interest" description="Disordered" evidence="7">
    <location>
        <begin position="72"/>
        <end position="98"/>
    </location>
</feature>
<dbReference type="GO" id="GO:0006629">
    <property type="term" value="P:lipid metabolic process"/>
    <property type="evidence" value="ECO:0007669"/>
    <property type="project" value="UniProtKB-KW"/>
</dbReference>
<feature type="transmembrane region" description="Helical" evidence="8">
    <location>
        <begin position="399"/>
        <end position="421"/>
    </location>
</feature>
<protein>
    <submittedName>
        <fullName evidence="9">Tubulin-tyrosine ligase</fullName>
    </submittedName>
</protein>
<keyword evidence="3" id="KW-0256">Endoplasmic reticulum</keyword>
<name>A0A1W5CWR3_9LECA</name>
<dbReference type="GO" id="GO:0016874">
    <property type="term" value="F:ligase activity"/>
    <property type="evidence" value="ECO:0007669"/>
    <property type="project" value="UniProtKB-KW"/>
</dbReference>
<dbReference type="GO" id="GO:0005789">
    <property type="term" value="C:endoplasmic reticulum membrane"/>
    <property type="evidence" value="ECO:0007669"/>
    <property type="project" value="UniProtKB-SubCell"/>
</dbReference>
<dbReference type="AlphaFoldDB" id="A0A1W5CWR3"/>
<dbReference type="GO" id="GO:0140042">
    <property type="term" value="P:lipid droplet formation"/>
    <property type="evidence" value="ECO:0007669"/>
    <property type="project" value="UniProtKB-ARBA"/>
</dbReference>
<feature type="region of interest" description="Disordered" evidence="7">
    <location>
        <begin position="482"/>
        <end position="523"/>
    </location>
</feature>
<proteinExistence type="predicted"/>
<dbReference type="InterPro" id="IPR009617">
    <property type="entry name" value="Seipin"/>
</dbReference>
<keyword evidence="6 8" id="KW-0472">Membrane</keyword>
<feature type="transmembrane region" description="Helical" evidence="8">
    <location>
        <begin position="446"/>
        <end position="471"/>
    </location>
</feature>
<accession>A0A1W5CWR3</accession>
<evidence type="ECO:0000313" key="9">
    <source>
        <dbReference type="EMBL" id="SLM35165.1"/>
    </source>
</evidence>
<evidence type="ECO:0000256" key="6">
    <source>
        <dbReference type="ARBA" id="ARBA00023136"/>
    </source>
</evidence>
<evidence type="ECO:0000256" key="2">
    <source>
        <dbReference type="ARBA" id="ARBA00022692"/>
    </source>
</evidence>
<feature type="region of interest" description="Disordered" evidence="7">
    <location>
        <begin position="30"/>
        <end position="59"/>
    </location>
</feature>
<keyword evidence="5" id="KW-0443">Lipid metabolism</keyword>
<keyword evidence="2 8" id="KW-0812">Transmembrane</keyword>
<feature type="compositionally biased region" description="Polar residues" evidence="7">
    <location>
        <begin position="124"/>
        <end position="133"/>
    </location>
</feature>